<dbReference type="InterPro" id="IPR012340">
    <property type="entry name" value="NA-bd_OB-fold"/>
</dbReference>
<dbReference type="Pfam" id="PF09104">
    <property type="entry name" value="BRCA-2_OB3"/>
    <property type="match status" value="1"/>
</dbReference>
<dbReference type="InterPro" id="IPR015205">
    <property type="entry name" value="Tower_dom"/>
</dbReference>
<feature type="compositionally biased region" description="Polar residues" evidence="7">
    <location>
        <begin position="1507"/>
        <end position="1529"/>
    </location>
</feature>
<keyword evidence="4" id="KW-0233">DNA recombination</keyword>
<dbReference type="InterPro" id="IPR055077">
    <property type="entry name" value="BRCA2_TR2"/>
</dbReference>
<dbReference type="CDD" id="cd04493">
    <property type="entry name" value="BRCA2DBD_OB1"/>
    <property type="match status" value="1"/>
</dbReference>
<feature type="region of interest" description="Disordered" evidence="7">
    <location>
        <begin position="3401"/>
        <end position="3457"/>
    </location>
</feature>
<dbReference type="FunFam" id="2.40.50.140:FF:000205">
    <property type="entry name" value="Breast cancer susceptibility protein 2"/>
    <property type="match status" value="1"/>
</dbReference>
<name>A0AAD8DFN3_ACIOX</name>
<evidence type="ECO:0000259" key="8">
    <source>
        <dbReference type="SMART" id="SM01341"/>
    </source>
</evidence>
<feature type="region of interest" description="Disordered" evidence="7">
    <location>
        <begin position="1894"/>
        <end position="1918"/>
    </location>
</feature>
<accession>A0AAD8DFN3</accession>
<feature type="domain" description="Tower" evidence="8">
    <location>
        <begin position="2841"/>
        <end position="2882"/>
    </location>
</feature>
<feature type="region of interest" description="Disordered" evidence="7">
    <location>
        <begin position="1779"/>
        <end position="1799"/>
    </location>
</feature>
<dbReference type="Gene3D" id="2.40.50.140">
    <property type="entry name" value="Nucleic acid-binding proteins"/>
    <property type="match status" value="3"/>
</dbReference>
<evidence type="ECO:0000256" key="1">
    <source>
        <dbReference type="ARBA" id="ARBA00022737"/>
    </source>
</evidence>
<dbReference type="GO" id="GO:0006355">
    <property type="term" value="P:regulation of DNA-templated transcription"/>
    <property type="evidence" value="ECO:0007669"/>
    <property type="project" value="TreeGrafter"/>
</dbReference>
<dbReference type="Pfam" id="PF22687">
    <property type="entry name" value="BRCA2_TR2"/>
    <property type="match status" value="1"/>
</dbReference>
<gene>
    <name evidence="9" type="primary">BRCA2</name>
    <name evidence="9" type="ORF">AOXY_G11042</name>
</gene>
<evidence type="ECO:0000256" key="6">
    <source>
        <dbReference type="SAM" id="Coils"/>
    </source>
</evidence>
<proteinExistence type="predicted"/>
<keyword evidence="5" id="KW-0234">DNA repair</keyword>
<protein>
    <submittedName>
        <fullName evidence="9">Breast cancer type 2 susceptibility protein-like</fullName>
    </submittedName>
</protein>
<keyword evidence="3" id="KW-0238">DNA-binding</keyword>
<feature type="region of interest" description="Disordered" evidence="7">
    <location>
        <begin position="574"/>
        <end position="618"/>
    </location>
</feature>
<evidence type="ECO:0000256" key="4">
    <source>
        <dbReference type="ARBA" id="ARBA00023172"/>
    </source>
</evidence>
<dbReference type="PROSITE" id="PS50138">
    <property type="entry name" value="BRCA2_REPEAT"/>
    <property type="match status" value="9"/>
</dbReference>
<feature type="compositionally biased region" description="Low complexity" evidence="7">
    <location>
        <begin position="605"/>
        <end position="618"/>
    </location>
</feature>
<feature type="compositionally biased region" description="Polar residues" evidence="7">
    <location>
        <begin position="739"/>
        <end position="757"/>
    </location>
</feature>
<dbReference type="InterPro" id="IPR015187">
    <property type="entry name" value="BRCA2_OB_1"/>
</dbReference>
<dbReference type="InterPro" id="IPR036315">
    <property type="entry name" value="BRCA2_hlx_sf"/>
</dbReference>
<dbReference type="GO" id="GO:0003677">
    <property type="term" value="F:DNA binding"/>
    <property type="evidence" value="ECO:0007669"/>
    <property type="project" value="UniProtKB-KW"/>
</dbReference>
<feature type="region of interest" description="Disordered" evidence="7">
    <location>
        <begin position="2389"/>
        <end position="2425"/>
    </location>
</feature>
<dbReference type="GO" id="GO:0000724">
    <property type="term" value="P:double-strand break repair via homologous recombination"/>
    <property type="evidence" value="ECO:0007669"/>
    <property type="project" value="InterPro"/>
</dbReference>
<feature type="region of interest" description="Disordered" evidence="7">
    <location>
        <begin position="734"/>
        <end position="757"/>
    </location>
</feature>
<dbReference type="PIRSF" id="PIRSF002397">
    <property type="entry name" value="BRCA2"/>
    <property type="match status" value="1"/>
</dbReference>
<dbReference type="Pfam" id="PF09169">
    <property type="entry name" value="BRCA-2_helical"/>
    <property type="match status" value="1"/>
</dbReference>
<keyword evidence="1" id="KW-0677">Repeat</keyword>
<feature type="region of interest" description="Disordered" evidence="7">
    <location>
        <begin position="2346"/>
        <end position="2370"/>
    </location>
</feature>
<evidence type="ECO:0000256" key="3">
    <source>
        <dbReference type="ARBA" id="ARBA00023125"/>
    </source>
</evidence>
<evidence type="ECO:0000313" key="9">
    <source>
        <dbReference type="EMBL" id="KAK1168156.1"/>
    </source>
</evidence>
<feature type="region of interest" description="Disordered" evidence="7">
    <location>
        <begin position="1492"/>
        <end position="1529"/>
    </location>
</feature>
<keyword evidence="6" id="KW-0175">Coiled coil</keyword>
<feature type="region of interest" description="Disordered" evidence="7">
    <location>
        <begin position="2304"/>
        <end position="2326"/>
    </location>
</feature>
<dbReference type="InterPro" id="IPR015188">
    <property type="entry name" value="BRCA2_OB_3"/>
</dbReference>
<dbReference type="Pfam" id="PF00634">
    <property type="entry name" value="BRCA2"/>
    <property type="match status" value="6"/>
</dbReference>
<dbReference type="InterPro" id="IPR015525">
    <property type="entry name" value="BRCA2"/>
</dbReference>
<dbReference type="Pfam" id="PF21318">
    <property type="entry name" value="BRCA2DBD_OB2"/>
    <property type="match status" value="1"/>
</dbReference>
<feature type="region of interest" description="Disordered" evidence="7">
    <location>
        <begin position="2051"/>
        <end position="2080"/>
    </location>
</feature>
<dbReference type="EMBL" id="JAGXEW010000009">
    <property type="protein sequence ID" value="KAK1168156.1"/>
    <property type="molecule type" value="Genomic_DNA"/>
</dbReference>
<feature type="compositionally biased region" description="Polar residues" evidence="7">
    <location>
        <begin position="3417"/>
        <end position="3439"/>
    </location>
</feature>
<feature type="compositionally biased region" description="Polar residues" evidence="7">
    <location>
        <begin position="2347"/>
        <end position="2369"/>
    </location>
</feature>
<keyword evidence="10" id="KW-1185">Reference proteome</keyword>
<organism evidence="9 10">
    <name type="scientific">Acipenser oxyrinchus oxyrinchus</name>
    <dbReference type="NCBI Taxonomy" id="40147"/>
    <lineage>
        <taxon>Eukaryota</taxon>
        <taxon>Metazoa</taxon>
        <taxon>Chordata</taxon>
        <taxon>Craniata</taxon>
        <taxon>Vertebrata</taxon>
        <taxon>Euteleostomi</taxon>
        <taxon>Actinopterygii</taxon>
        <taxon>Chondrostei</taxon>
        <taxon>Acipenseriformes</taxon>
        <taxon>Acipenseridae</taxon>
        <taxon>Acipenser</taxon>
    </lineage>
</organism>
<dbReference type="Proteomes" id="UP001230051">
    <property type="component" value="Unassembled WGS sequence"/>
</dbReference>
<comment type="caution">
    <text evidence="9">The sequence shown here is derived from an EMBL/GenBank/DDBJ whole genome shotgun (WGS) entry which is preliminary data.</text>
</comment>
<dbReference type="SUPFAM" id="SSF81878">
    <property type="entry name" value="BRCA2 tower domain"/>
    <property type="match status" value="1"/>
</dbReference>
<dbReference type="SUPFAM" id="SSF81872">
    <property type="entry name" value="BRCA2 helical domain"/>
    <property type="match status" value="1"/>
</dbReference>
<dbReference type="SUPFAM" id="SSF50249">
    <property type="entry name" value="Nucleic acid-binding proteins"/>
    <property type="match status" value="3"/>
</dbReference>
<evidence type="ECO:0000256" key="7">
    <source>
        <dbReference type="SAM" id="MobiDB-lite"/>
    </source>
</evidence>
<dbReference type="CDD" id="cd04494">
    <property type="entry name" value="BRCA2DBD_OB2"/>
    <property type="match status" value="1"/>
</dbReference>
<dbReference type="PANTHER" id="PTHR11289">
    <property type="entry name" value="BREAST CANCER TYPE 2 SUSCEPTIBILITY PROTEIN BRCA2"/>
    <property type="match status" value="1"/>
</dbReference>
<dbReference type="Gene3D" id="6.10.70.10">
    <property type="match status" value="1"/>
</dbReference>
<feature type="compositionally biased region" description="Polar residues" evidence="7">
    <location>
        <begin position="1789"/>
        <end position="1799"/>
    </location>
</feature>
<dbReference type="InterPro" id="IPR048262">
    <property type="entry name" value="BRCA2_OB_2_dom"/>
</dbReference>
<dbReference type="SMART" id="SM01341">
    <property type="entry name" value="Tower"/>
    <property type="match status" value="1"/>
</dbReference>
<feature type="coiled-coil region" evidence="6">
    <location>
        <begin position="2851"/>
        <end position="2878"/>
    </location>
</feature>
<feature type="compositionally biased region" description="Basic and acidic residues" evidence="7">
    <location>
        <begin position="2051"/>
        <end position="2065"/>
    </location>
</feature>
<evidence type="ECO:0000256" key="2">
    <source>
        <dbReference type="ARBA" id="ARBA00022763"/>
    </source>
</evidence>
<dbReference type="Pfam" id="PF09121">
    <property type="entry name" value="Tower"/>
    <property type="match status" value="1"/>
</dbReference>
<evidence type="ECO:0000313" key="10">
    <source>
        <dbReference type="Proteomes" id="UP001230051"/>
    </source>
</evidence>
<evidence type="ECO:0000256" key="5">
    <source>
        <dbReference type="ARBA" id="ARBA00023204"/>
    </source>
</evidence>
<feature type="region of interest" description="Disordered" evidence="7">
    <location>
        <begin position="2454"/>
        <end position="2479"/>
    </location>
</feature>
<sequence>MAGNPARRGLFDCFSAPSSLDLGPLGSNWFEKLTAEASARCEQESDADPRNYKTHCDKGDYFSIPWQKPTLDSQMASTPKIFKGQGILSPETFTSEQELVTLERGALTKSRRKQFNDDTSPFLNASSKESPAFLRNICKTPRRANNYDAVGCLLDTPKIYLVDDAKRISESLGVTVDPDMSWSSSLNTPMSGTPTLIQSKAKEDVCQKRISEEESSIFVRKLFPCQTSTADSGSNVIPVACEDEQKISTFVKSYDLNEESDCLMNTSESFEGKGQGAASTPWKQTLPDALQDGEVRKTVASVLHGAEDVLSIFFRNGTNSGLRRVTSKNSRKRESNCSPKNAQLKLPSTAVTQCCEEAGMSGALQKEGPHLTKVTDCSDFVNQSRSEVRISENIEWSQLSISELNVTQLEKTCYNVPCSSKTVASSETNEPSEKEVNTNSPTRSIENDCRPVQIEVLSNNETILNSSDVICGKYIKTNETDIVFHNEANTSDRTIGVLLKQLPEYSPTDLLLLNIQMPEIKEQTEKKNEDMETKENDLHQNVQKFTDVPSDNVDPLKQEQLLLCNNSAMSTTKKPPRKFLYSDQDPLNSEEPKLTAGQSDSCKLSAATSSTDSSSKDTPAVIVPISAETKSKAKINGCFNNQANPEVSADEVTAIVPLTAKYCEVSHPSVNVQSKVSATACRSAAECLRNKSVTNQLQRSKSDQESGMIKTNFKHDHPVVLPSDISGNDLIDDIHNSKKGSQSAELNQSGTKSNTVKRTVREKQEGTTFSNLSASVQSCELSNVAHSSSKKDESFVHIGFNTASNKIMVVSNRAIENVKLDEVSADTVMDTSNPKESTSFKTQHQAPRKDSFSECIDLSGNDIVRNTRTDPLSVSLDRSSDLSSLSHGASSFSGFKTASNSAIHVSSTNLEKVKLLFKEIDDICLTDDSSDNRSFEKKEVKYLCSKAEVTITSEFPMQTDQIRTPVEQLANKQKIPEASAILTASQKAEVVELCRFLEEADSQIEFTQFRKAKKAARDTGEDLSCSTRDPELACSHADISDILKGVDFDDSFNTDYEEHFILNPVLDKKSTNNYFPEEVSVSTFSSDGHFDLPHFEGFSTANGMKINTSKEFLKRGESFFDDIDVGCVPLKNPALDSDTKVTDLSGGLPVNKMVDAGNTSKVIQQTVSKYHHSEQLEVGTINKEGLLEGFHTASGRKFSLSKKAMDKANAYFEECFTENGNKYGPEMLEKKHTSDPKEYYSTGVATGSNQTTQGVSPDSPYNNVILRDNLQNVKGKIHITCTSEQSLAFVNQDLIGAQMSDGGIDGFTTLSGKRVIVQQDSEAKAVDLFSDEYLLIKPDHGNCFNNPQGSITEDAMLTPKNTRSMIASTGKRPGFHTVKDKRDGVTYSEAKKTDQGSELVSKVNTVTSSYMHSCGFQTAGGKFVLVTTEATRAKDMFKDNDLDSKPTKNIAAISDVLNGSEFKTLQLYKPDSKLQDDLNSKIDFSRKVKPMLSEQNRTMNIKERNSPDYNSPPNQPTHSSDNSLVSSINIRPSNTDQQEHCLFSTSMALSSCQDASFENTTGHKDSTLEAGAIKRSHRDLDAGGILTSQPCGFSTASGKVAVSLQALKNARENVSDLELGSEELMALVDIGDVNSCNEQKCLLELKQPNCKLPTLPTATFKTARGHALNISEESLNKARGMFSKLEEDYGSEIRKVQNSSICRKHNDALLTGDKTSETQKFTKRLETLQTTNISVQNQTKKFFAEFSTASGKVVSVSEKALQGAKTVLKDCDKTAASNLSTNLKEETPKATSSGQNTKSCSRFSIASGKGVSLSEKAFRDTTPILGEFDGSFTNNLSTNFLEETAKATSSGKNTKGCSVFSTASGKRRVSVSEKALQDAKTVLKDCDETATSNLSTNLKEETPKATSSGQNTKGCSGFSTARGKKVFVSEKALWEAKTMLKDCDETVTNDLSITVFTEQTVKATSSRQNTKDCYGFSTAGGKGVSVSIKAFQEAKAMLEEFDGNVTSDSSTSFKEEIMQATSHSSGFSTASGKRVSVSEKAFQEAKTVLKEFEESSSDSKSHGSEQRISNISKTPGELDAESKQLNTKYKELQNSQQTPKGFGYLSSSKQANKTLSDAKVLSSVLQLNKEKTINMVTTAKVVKNKSMETAVSDHQSSLTKDGLSSLLNLHTDCLNECTETQQRYIEQEAMECTKALMDDVDLTDEKLLHIQRNQTGRTAGVNDTSCLSSLVKSFRNGKRIRSEGQDLKEEPPLKRQLLAEFNSSIEQGKHSMKKAFVSSPAALSDRRTFTYSLPLKPIVTHPFSYGESTGQNGQKSKRFEPQSAVPDKPFHEAKTVRTAVFVPPFRTHSNSEIPRSSTSQEANGATSTFVPPFKTKQASQVLKENSLHINQANDNEHRNTTFQEADEEPRTFVPPFKTRQGSLKDCEHTTDTFLDIPQTTNEQETVTDKTNALDKTENGMPVSIHSKQPSTSEEPETDDEQMVQNLHCARDMQEMRLRKKKRQNIRPWPGSHFMAKTSGVARISLHTAVDAKPPASYSAEQLYRFGVSRHMLQICSENAESFRFDLRDYFSRDLIKAGNGVQLADGGRLIPDNKGTAGKEEFYRALCDTPTVDSKLISESWGYNHFRWIVWKLAAMEKAFPKVFGSKCLTPERLLLQLKYRYDVEIDKSQRSAIKKITERDDTAAKTLVLCVSKILSTGSKPIPHTNRKSDNGATPNKDLKKEVPVGIIEVTDGWYGINVLLDPPLVALLQKGKLAVGNKIVTHGAELVGSQDACTPLEAPESLMLKISANSTRPARWYAKLGFHRDPRPFRLPLSSLYSDGGTVGCVDVIILRSYPIQWMEKKPNGVYLFRNDRAEEREAQRQAESQQNKMEALFTKLQAEFENEHEAKCKSKDKKRQRFSRQQIQSLQDGAELYEAIESSSDPGYLEACLSDQQLKALSNRRQVINEQKQAKLQEEFRKTLESAKEDENGCSKRDVTPVWKLQVVDCRDHQSDTAYMLNIWRPMLELRSLIKEGCRYRIYQLSTSQSKGLSGSSVVQLTATKKTQFQQLQASPESLSLLYHPRQAVNFRLLSDPLFQPPCAEVDLVGYVISIEEKQGGAPVIYLADENQNLVALKTWTSLKQLAAEDIVKPLTLLAASNLQWRHSRAAVIPTVYAGDLSVFSASPKEVHLQDACLRLKNTVQDIQHFCKECEQELKSIKTDVASSLHSPGEFCTNPKRPNWKSERRNLVPPCLDNKTPQPSIYVFNSPACTKSTQCVGVAENQDPKSLKRRRGLDFLSCIPLPPPVTPVRNFVSPAINKAFRPPRRCETPVTIKNPGVPLDNSETTPCKTLAIPNPFAEDQWVDDEELAMINTQALLNGSGEDIKGENNVKAAMTSRSTSIQSVCSQNNFSVERVLESRQSVGAQEKKSYKPPETTISVPENGNQDEALQNGEQNKSVDPLLCHQKLQTRRKRKR</sequence>
<dbReference type="InterPro" id="IPR015252">
    <property type="entry name" value="BRCA2_hlx"/>
</dbReference>
<dbReference type="InterPro" id="IPR002093">
    <property type="entry name" value="BRCA2_repeat"/>
</dbReference>
<feature type="region of interest" description="Disordered" evidence="7">
    <location>
        <begin position="422"/>
        <end position="445"/>
    </location>
</feature>
<keyword evidence="2" id="KW-0227">DNA damage</keyword>
<dbReference type="PANTHER" id="PTHR11289:SF0">
    <property type="entry name" value="BREAST CANCER TYPE 2 SUSCEPTIBILITY PROTEIN"/>
    <property type="match status" value="1"/>
</dbReference>
<feature type="compositionally biased region" description="Polar residues" evidence="7">
    <location>
        <begin position="1904"/>
        <end position="1918"/>
    </location>
</feature>
<reference evidence="9" key="1">
    <citation type="submission" date="2022-02" db="EMBL/GenBank/DDBJ databases">
        <title>Atlantic sturgeon de novo genome assembly.</title>
        <authorList>
            <person name="Stock M."/>
            <person name="Klopp C."/>
            <person name="Guiguen Y."/>
            <person name="Cabau C."/>
            <person name="Parinello H."/>
            <person name="Santidrian Yebra-Pimentel E."/>
            <person name="Kuhl H."/>
            <person name="Dirks R.P."/>
            <person name="Guessner J."/>
            <person name="Wuertz S."/>
            <person name="Du K."/>
            <person name="Schartl M."/>
        </authorList>
    </citation>
    <scope>NUCLEOTIDE SEQUENCE</scope>
    <source>
        <strain evidence="9">STURGEONOMICS-FGT-2020</strain>
        <tissue evidence="9">Whole blood</tissue>
    </source>
</reference>
<dbReference type="Pfam" id="PF09103">
    <property type="entry name" value="BRCA-2_OB1"/>
    <property type="match status" value="1"/>
</dbReference>